<feature type="domain" description="Peptidase A1" evidence="5">
    <location>
        <begin position="81"/>
        <end position="421"/>
    </location>
</feature>
<dbReference type="AlphaFoldDB" id="A0A1I7S0K1"/>
<dbReference type="Pfam" id="PF00026">
    <property type="entry name" value="Asp"/>
    <property type="match status" value="1"/>
</dbReference>
<feature type="active site" evidence="2">
    <location>
        <position position="312"/>
    </location>
</feature>
<evidence type="ECO:0000313" key="7">
    <source>
        <dbReference type="Proteomes" id="UP000095284"/>
    </source>
</evidence>
<accession>A0A1I7S0K1</accession>
<evidence type="ECO:0000256" key="4">
    <source>
        <dbReference type="SAM" id="SignalP"/>
    </source>
</evidence>
<dbReference type="GO" id="GO:0005764">
    <property type="term" value="C:lysosome"/>
    <property type="evidence" value="ECO:0007669"/>
    <property type="project" value="TreeGrafter"/>
</dbReference>
<dbReference type="InterPro" id="IPR034164">
    <property type="entry name" value="Pepsin-like_dom"/>
</dbReference>
<dbReference type="InterPro" id="IPR001461">
    <property type="entry name" value="Aspartic_peptidase_A1"/>
</dbReference>
<name>A0A1I7S0K1_BURXY</name>
<keyword evidence="8" id="KW-1185">Reference proteome</keyword>
<organism evidence="7 9">
    <name type="scientific">Bursaphelenchus xylophilus</name>
    <name type="common">Pinewood nematode worm</name>
    <name type="synonym">Aphelenchoides xylophilus</name>
    <dbReference type="NCBI Taxonomy" id="6326"/>
    <lineage>
        <taxon>Eukaryota</taxon>
        <taxon>Metazoa</taxon>
        <taxon>Ecdysozoa</taxon>
        <taxon>Nematoda</taxon>
        <taxon>Chromadorea</taxon>
        <taxon>Rhabditida</taxon>
        <taxon>Tylenchina</taxon>
        <taxon>Tylenchomorpha</taxon>
        <taxon>Aphelenchoidea</taxon>
        <taxon>Aphelenchoididae</taxon>
        <taxon>Bursaphelenchus</taxon>
    </lineage>
</organism>
<keyword evidence="4" id="KW-0732">Signal</keyword>
<evidence type="ECO:0000313" key="8">
    <source>
        <dbReference type="Proteomes" id="UP000659654"/>
    </source>
</evidence>
<dbReference type="Proteomes" id="UP000095284">
    <property type="component" value="Unplaced"/>
</dbReference>
<dbReference type="PANTHER" id="PTHR47966:SF51">
    <property type="entry name" value="BETA-SITE APP-CLEAVING ENZYME, ISOFORM A-RELATED"/>
    <property type="match status" value="1"/>
</dbReference>
<proteinExistence type="inferred from homology"/>
<evidence type="ECO:0000313" key="6">
    <source>
        <dbReference type="EMBL" id="CAD5235750.1"/>
    </source>
</evidence>
<dbReference type="WBParaSite" id="BXY_0652500.1">
    <property type="protein sequence ID" value="BXY_0652500.1"/>
    <property type="gene ID" value="BXY_0652500"/>
</dbReference>
<dbReference type="Proteomes" id="UP000659654">
    <property type="component" value="Unassembled WGS sequence"/>
</dbReference>
<feature type="signal peptide" evidence="4">
    <location>
        <begin position="1"/>
        <end position="16"/>
    </location>
</feature>
<dbReference type="EMBL" id="CAJFDI010000006">
    <property type="protein sequence ID" value="CAD5235750.1"/>
    <property type="molecule type" value="Genomic_DNA"/>
</dbReference>
<dbReference type="SUPFAM" id="SSF50630">
    <property type="entry name" value="Acid proteases"/>
    <property type="match status" value="1"/>
</dbReference>
<comment type="similarity">
    <text evidence="1">Belongs to the peptidase A1 family.</text>
</comment>
<dbReference type="OrthoDB" id="5839471at2759"/>
<gene>
    <name evidence="6" type="ORF">BXYJ_LOCUS15841</name>
</gene>
<reference evidence="9" key="1">
    <citation type="submission" date="2016-11" db="UniProtKB">
        <authorList>
            <consortium name="WormBaseParasite"/>
        </authorList>
    </citation>
    <scope>IDENTIFICATION</scope>
</reference>
<feature type="active site" evidence="2">
    <location>
        <position position="99"/>
    </location>
</feature>
<feature type="chain" id="PRO_5035359647" evidence="4">
    <location>
        <begin position="17"/>
        <end position="424"/>
    </location>
</feature>
<evidence type="ECO:0000256" key="2">
    <source>
        <dbReference type="PIRSR" id="PIRSR601461-1"/>
    </source>
</evidence>
<dbReference type="EMBL" id="CAJFCV020000006">
    <property type="protein sequence ID" value="CAG9132302.1"/>
    <property type="molecule type" value="Genomic_DNA"/>
</dbReference>
<evidence type="ECO:0000259" key="5">
    <source>
        <dbReference type="PROSITE" id="PS51767"/>
    </source>
</evidence>
<dbReference type="PRINTS" id="PR00792">
    <property type="entry name" value="PEPSIN"/>
</dbReference>
<dbReference type="GO" id="GO:0004190">
    <property type="term" value="F:aspartic-type endopeptidase activity"/>
    <property type="evidence" value="ECO:0007669"/>
    <property type="project" value="InterPro"/>
</dbReference>
<dbReference type="SMR" id="A0A1I7S0K1"/>
<evidence type="ECO:0000256" key="3">
    <source>
        <dbReference type="PIRSR" id="PIRSR601461-2"/>
    </source>
</evidence>
<reference evidence="6" key="2">
    <citation type="submission" date="2020-09" db="EMBL/GenBank/DDBJ databases">
        <authorList>
            <person name="Kikuchi T."/>
        </authorList>
    </citation>
    <scope>NUCLEOTIDE SEQUENCE</scope>
    <source>
        <strain evidence="6">Ka4C1</strain>
    </source>
</reference>
<dbReference type="Gene3D" id="2.40.70.10">
    <property type="entry name" value="Acid Proteases"/>
    <property type="match status" value="2"/>
</dbReference>
<evidence type="ECO:0000313" key="9">
    <source>
        <dbReference type="WBParaSite" id="BXY_0652500.1"/>
    </source>
</evidence>
<dbReference type="InterPro" id="IPR021109">
    <property type="entry name" value="Peptidase_aspartic_dom_sf"/>
</dbReference>
<evidence type="ECO:0000256" key="1">
    <source>
        <dbReference type="ARBA" id="ARBA00007447"/>
    </source>
</evidence>
<dbReference type="Proteomes" id="UP000582659">
    <property type="component" value="Unassembled WGS sequence"/>
</dbReference>
<protein>
    <submittedName>
        <fullName evidence="6">(pine wood nematode) hypothetical protein</fullName>
    </submittedName>
    <submittedName>
        <fullName evidence="9">Peptidase A1 domain-containing protein</fullName>
    </submittedName>
</protein>
<dbReference type="GO" id="GO:0006508">
    <property type="term" value="P:proteolysis"/>
    <property type="evidence" value="ECO:0007669"/>
    <property type="project" value="InterPro"/>
</dbReference>
<keyword evidence="3" id="KW-1015">Disulfide bond</keyword>
<dbReference type="CDD" id="cd05471">
    <property type="entry name" value="pepsin_like"/>
    <property type="match status" value="1"/>
</dbReference>
<feature type="disulfide bond" evidence="3">
    <location>
        <begin position="112"/>
        <end position="124"/>
    </location>
</feature>
<dbReference type="InterPro" id="IPR033121">
    <property type="entry name" value="PEPTIDASE_A1"/>
</dbReference>
<dbReference type="PANTHER" id="PTHR47966">
    <property type="entry name" value="BETA-SITE APP-CLEAVING ENZYME, ISOFORM A-RELATED"/>
    <property type="match status" value="1"/>
</dbReference>
<dbReference type="eggNOG" id="KOG1339">
    <property type="taxonomic scope" value="Eukaryota"/>
</dbReference>
<dbReference type="PROSITE" id="PS51767">
    <property type="entry name" value="PEPTIDASE_A1"/>
    <property type="match status" value="1"/>
</dbReference>
<sequence length="424" mass="47818">MNLLFLLLVIENVIFAWKIPIQRLDSFKHRQISEGNFELVSRYNDKHSRFTKASAIRRVRRFLDQTDTQIQYLKDYTDTEYVGLVSIGTPPQTFKMIMDTGSANLWVFDSSCERNDQALCKSYCENEIFCLAYCPTSCCYIRSAADTCYGRPRFFANQSSTYTPTPRTFQILYGTGSASGIIGKENIQIGNTKIQQADLGQASQIDEFFASGFIDGIFGMGQKDLARPGTLPALYSAVEQGLMRPFFTVWLDKNGLHKSERVGGEITYGDFDDEHCGEVFWVPLSASTYWQFRVEYLKIGGNYIGYGEAISDTGTSFLGLPPAVIDIIQTLTAFRLSQIYGYIVDCATKISLEFQVNGRALVITEEQLVLEGYHNGGQKLCILAIFSMEVSNATPKYLLGDPFIRSYCQVYDMQNRRIGFAKSL</sequence>